<dbReference type="GO" id="GO:0030983">
    <property type="term" value="F:mismatched DNA binding"/>
    <property type="evidence" value="ECO:0007669"/>
    <property type="project" value="InterPro"/>
</dbReference>
<protein>
    <submittedName>
        <fullName evidence="6">Putative DNA mismatch repair protein Msh6</fullName>
    </submittedName>
</protein>
<keyword evidence="2" id="KW-0547">Nucleotide-binding</keyword>
<comment type="caution">
    <text evidence="6">The sequence shown here is derived from an EMBL/GenBank/DDBJ whole genome shotgun (WGS) entry which is preliminary data.</text>
</comment>
<dbReference type="InterPro" id="IPR045076">
    <property type="entry name" value="MutS"/>
</dbReference>
<comment type="similarity">
    <text evidence="1">Belongs to the DNA mismatch repair MutS family.</text>
</comment>
<dbReference type="Gene3D" id="3.40.50.300">
    <property type="entry name" value="P-loop containing nucleotide triphosphate hydrolases"/>
    <property type="match status" value="1"/>
</dbReference>
<keyword evidence="4" id="KW-0238">DNA-binding</keyword>
<evidence type="ECO:0000256" key="1">
    <source>
        <dbReference type="ARBA" id="ARBA00006271"/>
    </source>
</evidence>
<organism evidence="6 7">
    <name type="scientific">Portunus trituberculatus</name>
    <name type="common">Swimming crab</name>
    <name type="synonym">Neptunus trituberculatus</name>
    <dbReference type="NCBI Taxonomy" id="210409"/>
    <lineage>
        <taxon>Eukaryota</taxon>
        <taxon>Metazoa</taxon>
        <taxon>Ecdysozoa</taxon>
        <taxon>Arthropoda</taxon>
        <taxon>Crustacea</taxon>
        <taxon>Multicrustacea</taxon>
        <taxon>Malacostraca</taxon>
        <taxon>Eumalacostraca</taxon>
        <taxon>Eucarida</taxon>
        <taxon>Decapoda</taxon>
        <taxon>Pleocyemata</taxon>
        <taxon>Brachyura</taxon>
        <taxon>Eubrachyura</taxon>
        <taxon>Portunoidea</taxon>
        <taxon>Portunidae</taxon>
        <taxon>Portuninae</taxon>
        <taxon>Portunus</taxon>
    </lineage>
</organism>
<keyword evidence="7" id="KW-1185">Reference proteome</keyword>
<dbReference type="OrthoDB" id="121051at2759"/>
<evidence type="ECO:0000259" key="5">
    <source>
        <dbReference type="Pfam" id="PF00488"/>
    </source>
</evidence>
<dbReference type="PANTHER" id="PTHR11361">
    <property type="entry name" value="DNA MISMATCH REPAIR PROTEIN MUTS FAMILY MEMBER"/>
    <property type="match status" value="1"/>
</dbReference>
<dbReference type="InterPro" id="IPR000432">
    <property type="entry name" value="DNA_mismatch_repair_MutS_C"/>
</dbReference>
<dbReference type="GO" id="GO:0005524">
    <property type="term" value="F:ATP binding"/>
    <property type="evidence" value="ECO:0007669"/>
    <property type="project" value="UniProtKB-KW"/>
</dbReference>
<accession>A0A5B7J4W1</accession>
<dbReference type="GO" id="GO:0032301">
    <property type="term" value="C:MutSalpha complex"/>
    <property type="evidence" value="ECO:0007669"/>
    <property type="project" value="TreeGrafter"/>
</dbReference>
<dbReference type="InterPro" id="IPR027417">
    <property type="entry name" value="P-loop_NTPase"/>
</dbReference>
<dbReference type="Pfam" id="PF00488">
    <property type="entry name" value="MutS_V"/>
    <property type="match status" value="1"/>
</dbReference>
<dbReference type="Proteomes" id="UP000324222">
    <property type="component" value="Unassembled WGS sequence"/>
</dbReference>
<gene>
    <name evidence="6" type="primary">Msh6_2</name>
    <name evidence="6" type="ORF">E2C01_084698</name>
</gene>
<reference evidence="6 7" key="1">
    <citation type="submission" date="2019-05" db="EMBL/GenBank/DDBJ databases">
        <title>Another draft genome of Portunus trituberculatus and its Hox gene families provides insights of decapod evolution.</title>
        <authorList>
            <person name="Jeong J.-H."/>
            <person name="Song I."/>
            <person name="Kim S."/>
            <person name="Choi T."/>
            <person name="Kim D."/>
            <person name="Ryu S."/>
            <person name="Kim W."/>
        </authorList>
    </citation>
    <scope>NUCLEOTIDE SEQUENCE [LARGE SCALE GENOMIC DNA]</scope>
    <source>
        <tissue evidence="6">Muscle</tissue>
    </source>
</reference>
<evidence type="ECO:0000313" key="6">
    <source>
        <dbReference type="EMBL" id="MPC89739.1"/>
    </source>
</evidence>
<feature type="domain" description="DNA mismatch repair proteins mutS family" evidence="5">
    <location>
        <begin position="12"/>
        <end position="57"/>
    </location>
</feature>
<name>A0A5B7J4W1_PORTR</name>
<dbReference type="PANTHER" id="PTHR11361:SF148">
    <property type="entry name" value="DNA MISMATCH REPAIR PROTEIN MSH6"/>
    <property type="match status" value="1"/>
</dbReference>
<proteinExistence type="inferred from homology"/>
<keyword evidence="3" id="KW-0067">ATP-binding</keyword>
<evidence type="ECO:0000256" key="3">
    <source>
        <dbReference type="ARBA" id="ARBA00022840"/>
    </source>
</evidence>
<dbReference type="EMBL" id="VSRR010082019">
    <property type="protein sequence ID" value="MPC89739.1"/>
    <property type="molecule type" value="Genomic_DNA"/>
</dbReference>
<evidence type="ECO:0000256" key="2">
    <source>
        <dbReference type="ARBA" id="ARBA00022741"/>
    </source>
</evidence>
<evidence type="ECO:0000256" key="4">
    <source>
        <dbReference type="ARBA" id="ARBA00023125"/>
    </source>
</evidence>
<dbReference type="GO" id="GO:0140664">
    <property type="term" value="F:ATP-dependent DNA damage sensor activity"/>
    <property type="evidence" value="ECO:0007669"/>
    <property type="project" value="InterPro"/>
</dbReference>
<dbReference type="GO" id="GO:0006298">
    <property type="term" value="P:mismatch repair"/>
    <property type="evidence" value="ECO:0007669"/>
    <property type="project" value="InterPro"/>
</dbReference>
<evidence type="ECO:0000313" key="7">
    <source>
        <dbReference type="Proteomes" id="UP000324222"/>
    </source>
</evidence>
<dbReference type="AlphaFoldDB" id="A0A5B7J4W1"/>
<sequence>MVESGEDDNDPSQETITFLYKFTDGSCPKSYGFNVARLAGLPETVIRQARGKARELEMITLKKQVFSRVVSAVGAKPGVLRETLSEALKSLRVD</sequence>